<dbReference type="SUPFAM" id="SSF50630">
    <property type="entry name" value="Acid proteases"/>
    <property type="match status" value="1"/>
</dbReference>
<keyword evidence="1" id="KW-1133">Transmembrane helix</keyword>
<accession>C2MD53</accession>
<feature type="transmembrane region" description="Helical" evidence="1">
    <location>
        <begin position="7"/>
        <end position="25"/>
    </location>
</feature>
<dbReference type="Proteomes" id="UP000003303">
    <property type="component" value="Unassembled WGS sequence"/>
</dbReference>
<keyword evidence="3" id="KW-1185">Reference proteome</keyword>
<proteinExistence type="predicted"/>
<name>C2MD53_9PORP</name>
<gene>
    <name evidence="2" type="ORF">PORUE0001_0374</name>
</gene>
<dbReference type="AlphaFoldDB" id="C2MD53"/>
<comment type="caution">
    <text evidence="2">The sequence shown here is derived from an EMBL/GenBank/DDBJ whole genome shotgun (WGS) entry which is preliminary data.</text>
</comment>
<dbReference type="OrthoDB" id="1074250at2"/>
<dbReference type="Gene3D" id="2.40.70.10">
    <property type="entry name" value="Acid Proteases"/>
    <property type="match status" value="1"/>
</dbReference>
<protein>
    <recommendedName>
        <fullName evidence="4">Peptidase A2 domain-containing protein</fullName>
    </recommendedName>
</protein>
<dbReference type="PROSITE" id="PS51257">
    <property type="entry name" value="PROKAR_LIPOPROTEIN"/>
    <property type="match status" value="1"/>
</dbReference>
<sequence>MTKHRKVYSLVVYILLLSFIFLSLISCQCSTESNGDSDKIWFDFGTPSAEEIVGSSSYPLEGVNNQIEVPFERQAGVKFVSVKLNGIPMEMILDTGCSSTLISVAEANYLYSKGLISEEDIIGETYSQIADGSLRVGLEINLRELEIGGEEALTFQNVRAVIDKNVNAPLLLGNEVFDRVGSVTVDNDRDVVIFSK</sequence>
<dbReference type="eggNOG" id="COG3577">
    <property type="taxonomic scope" value="Bacteria"/>
</dbReference>
<dbReference type="STRING" id="596327.PORUE0001_0374"/>
<evidence type="ECO:0008006" key="4">
    <source>
        <dbReference type="Google" id="ProtNLM"/>
    </source>
</evidence>
<evidence type="ECO:0000313" key="2">
    <source>
        <dbReference type="EMBL" id="EEK16304.1"/>
    </source>
</evidence>
<keyword evidence="1" id="KW-0472">Membrane</keyword>
<reference evidence="2 3" key="1">
    <citation type="submission" date="2009-04" db="EMBL/GenBank/DDBJ databases">
        <authorList>
            <person name="Sebastian Y."/>
            <person name="Madupu R."/>
            <person name="Durkin A.S."/>
            <person name="Torralba M."/>
            <person name="Methe B."/>
            <person name="Sutton G.G."/>
            <person name="Strausberg R.L."/>
            <person name="Nelson K.E."/>
        </authorList>
    </citation>
    <scope>NUCLEOTIDE SEQUENCE [LARGE SCALE GENOMIC DNA]</scope>
    <source>
        <strain evidence="2 3">60-3</strain>
    </source>
</reference>
<dbReference type="InterPro" id="IPR034122">
    <property type="entry name" value="Retropepsin-like_bacterial"/>
</dbReference>
<evidence type="ECO:0000256" key="1">
    <source>
        <dbReference type="SAM" id="Phobius"/>
    </source>
</evidence>
<keyword evidence="1" id="KW-0812">Transmembrane</keyword>
<dbReference type="Pfam" id="PF13650">
    <property type="entry name" value="Asp_protease_2"/>
    <property type="match status" value="1"/>
</dbReference>
<dbReference type="EMBL" id="ACLR01000182">
    <property type="protein sequence ID" value="EEK16304.1"/>
    <property type="molecule type" value="Genomic_DNA"/>
</dbReference>
<evidence type="ECO:0000313" key="3">
    <source>
        <dbReference type="Proteomes" id="UP000003303"/>
    </source>
</evidence>
<organism evidence="2 3">
    <name type="scientific">Porphyromonas uenonis 60-3</name>
    <dbReference type="NCBI Taxonomy" id="596327"/>
    <lineage>
        <taxon>Bacteria</taxon>
        <taxon>Pseudomonadati</taxon>
        <taxon>Bacteroidota</taxon>
        <taxon>Bacteroidia</taxon>
        <taxon>Bacteroidales</taxon>
        <taxon>Porphyromonadaceae</taxon>
        <taxon>Porphyromonas</taxon>
    </lineage>
</organism>
<dbReference type="CDD" id="cd05483">
    <property type="entry name" value="retropepsin_like_bacteria"/>
    <property type="match status" value="1"/>
</dbReference>
<dbReference type="InterPro" id="IPR021109">
    <property type="entry name" value="Peptidase_aspartic_dom_sf"/>
</dbReference>
<dbReference type="RefSeq" id="WP_007365745.1">
    <property type="nucleotide sequence ID" value="NZ_ACLR01000182.1"/>
</dbReference>